<sequence>MELPSQAREALAALAAPSQHARLIRLDAPLPGLVVERFTGHEAVCASFRFEIDVLSTSAFLEPDTLLAQPLRLHLQRADGGLRTWHGLCTEVMPLGADGGLARYRLVLSPWTSLLIHRRNALIFQDLDVRGVLEQVFDDYPEAVFRFDVRRPLPVRAMTTQYRETDGAFVTRLLAENGLAWHFEHGPADGDDAGHTLVIADQQAERQAGESLRFHRIDGTEQQDAIDVFSEQRQITPNQVHAGSWSTAHLATVIGRSATEVGALPGLEIHAQPRSGRFDDQTSAQREAEHRLDALRLPDRLFHGAGSARALACGAAFPLVGHAQHVGERFVPVHIDHLAVNNLGAGIVDLLGDAAFEHGSYRNRFAAVPADTPIAPVVPDRPVVHGPQTARVVGLPDSAVTASRDHQVRIQFAWQRGAAPNAGGLTDTASAHAGHAPGDATSGTWVPVAEWIAGPNWGSHFLPRVGAEVLVEFLHGDIDQPRITGQLYNGEVAPPFAGGIDGASNHPGTLSGLHTQAHDGAGTQQWVLDDTPGQLRTRLHTSLADSRLELGYLIQHQDAQRGALHGQGVALTTTGWSNVHAAQGLLLSTTARPGGASTQLDVAEAVAQLKGAERTTEGLHDTLVQQQVPGFDANDRLTALREALDPEAQGRYSGSVRGQSAMKPAAGSRDPGEDPVERFADARLVAESPESIALATQKSAVAYAGGALHLTVQDDAHLAAGQTIAWVSGQHTALYAHAGPLRAIAANGPVTLQAHTGELELLADQSVTVTATDARIDVLAQTKIVLQAGQTTVTLEGGDITFACPGEFTVKASQHPFLGGETVAAPIAALPDSTIALNNWIEINHRDPENEPFSGQAYKIFFAGGQILSGKLDTDGHARHESVPDRAERVEYEPRTPEQDDPPEPLDKLISAAQSRLG</sequence>
<evidence type="ECO:0000313" key="7">
    <source>
        <dbReference type="Proteomes" id="UP001256588"/>
    </source>
</evidence>
<feature type="region of interest" description="Disordered" evidence="2">
    <location>
        <begin position="646"/>
        <end position="674"/>
    </location>
</feature>
<evidence type="ECO:0000259" key="3">
    <source>
        <dbReference type="Pfam" id="PF04717"/>
    </source>
</evidence>
<accession>A0ABU1XX25</accession>
<dbReference type="InterPro" id="IPR018769">
    <property type="entry name" value="VgrG2_DUF2345"/>
</dbReference>
<dbReference type="SUPFAM" id="SSF69349">
    <property type="entry name" value="Phage fibre proteins"/>
    <property type="match status" value="1"/>
</dbReference>
<dbReference type="InterPro" id="IPR006533">
    <property type="entry name" value="T6SS_Vgr_RhsGE"/>
</dbReference>
<gene>
    <name evidence="6" type="ORF">J2W68_001355</name>
</gene>
<feature type="domain" description="Putative type VI secretion system Rhs element associated Vgr" evidence="5">
    <location>
        <begin position="517"/>
        <end position="621"/>
    </location>
</feature>
<feature type="domain" description="DUF2345" evidence="4">
    <location>
        <begin position="673"/>
        <end position="820"/>
    </location>
</feature>
<feature type="region of interest" description="Disordered" evidence="2">
    <location>
        <begin position="873"/>
        <end position="918"/>
    </location>
</feature>
<reference evidence="6 7" key="1">
    <citation type="submission" date="2023-07" db="EMBL/GenBank/DDBJ databases">
        <title>Sorghum-associated microbial communities from plants grown in Nebraska, USA.</title>
        <authorList>
            <person name="Schachtman D."/>
        </authorList>
    </citation>
    <scope>NUCLEOTIDE SEQUENCE [LARGE SCALE GENOMIC DNA]</scope>
    <source>
        <strain evidence="6 7">4099</strain>
    </source>
</reference>
<dbReference type="InterPro" id="IPR037026">
    <property type="entry name" value="Vgr_OB-fold_dom_sf"/>
</dbReference>
<dbReference type="Gene3D" id="2.40.50.230">
    <property type="entry name" value="Gp5 N-terminal domain"/>
    <property type="match status" value="1"/>
</dbReference>
<organism evidence="6 7">
    <name type="scientific">Luteimonas terrae</name>
    <dbReference type="NCBI Taxonomy" id="1530191"/>
    <lineage>
        <taxon>Bacteria</taxon>
        <taxon>Pseudomonadati</taxon>
        <taxon>Pseudomonadota</taxon>
        <taxon>Gammaproteobacteria</taxon>
        <taxon>Lysobacterales</taxon>
        <taxon>Lysobacteraceae</taxon>
        <taxon>Luteimonas</taxon>
    </lineage>
</organism>
<comment type="similarity">
    <text evidence="1">Belongs to the VgrG protein family.</text>
</comment>
<dbReference type="NCBIfam" id="TIGR03361">
    <property type="entry name" value="VI_Rhs_Vgr"/>
    <property type="match status" value="1"/>
</dbReference>
<dbReference type="SUPFAM" id="SSF69255">
    <property type="entry name" value="gp5 N-terminal domain-like"/>
    <property type="match status" value="1"/>
</dbReference>
<protein>
    <submittedName>
        <fullName evidence="6">Type VI secretion system VgrG family protein</fullName>
    </submittedName>
</protein>
<feature type="compositionally biased region" description="Basic and acidic residues" evidence="2">
    <location>
        <begin position="873"/>
        <end position="898"/>
    </location>
</feature>
<dbReference type="SUPFAM" id="SSF69279">
    <property type="entry name" value="Phage tail proteins"/>
    <property type="match status" value="2"/>
</dbReference>
<comment type="caution">
    <text evidence="6">The sequence shown here is derived from an EMBL/GenBank/DDBJ whole genome shotgun (WGS) entry which is preliminary data.</text>
</comment>
<dbReference type="Pfam" id="PF05954">
    <property type="entry name" value="Phage_GPD"/>
    <property type="match status" value="1"/>
</dbReference>
<dbReference type="Gene3D" id="3.55.50.10">
    <property type="entry name" value="Baseplate protein-like domains"/>
    <property type="match status" value="1"/>
</dbReference>
<dbReference type="RefSeq" id="WP_310233852.1">
    <property type="nucleotide sequence ID" value="NZ_JAVDWO010000004.1"/>
</dbReference>
<name>A0ABU1XX25_9GAMM</name>
<proteinExistence type="inferred from homology"/>
<keyword evidence="7" id="KW-1185">Reference proteome</keyword>
<dbReference type="Proteomes" id="UP001256588">
    <property type="component" value="Unassembled WGS sequence"/>
</dbReference>
<dbReference type="InterPro" id="IPR028244">
    <property type="entry name" value="T6SS_Rhs_Vgr_dom"/>
</dbReference>
<evidence type="ECO:0000259" key="4">
    <source>
        <dbReference type="Pfam" id="PF10106"/>
    </source>
</evidence>
<dbReference type="NCBIfam" id="TIGR01646">
    <property type="entry name" value="vgr_GE"/>
    <property type="match status" value="1"/>
</dbReference>
<dbReference type="InterPro" id="IPR017847">
    <property type="entry name" value="T6SS_RhsGE_Vgr_subset"/>
</dbReference>
<dbReference type="Pfam" id="PF10106">
    <property type="entry name" value="DUF2345"/>
    <property type="match status" value="1"/>
</dbReference>
<evidence type="ECO:0000313" key="6">
    <source>
        <dbReference type="EMBL" id="MDR7192641.1"/>
    </source>
</evidence>
<evidence type="ECO:0000256" key="2">
    <source>
        <dbReference type="SAM" id="MobiDB-lite"/>
    </source>
</evidence>
<dbReference type="EMBL" id="JAVDWO010000004">
    <property type="protein sequence ID" value="MDR7192641.1"/>
    <property type="molecule type" value="Genomic_DNA"/>
</dbReference>
<dbReference type="InterPro" id="IPR006531">
    <property type="entry name" value="Gp5/Vgr_OB"/>
</dbReference>
<evidence type="ECO:0000256" key="1">
    <source>
        <dbReference type="ARBA" id="ARBA00005558"/>
    </source>
</evidence>
<evidence type="ECO:0000259" key="5">
    <source>
        <dbReference type="Pfam" id="PF13296"/>
    </source>
</evidence>
<dbReference type="Gene3D" id="4.10.220.110">
    <property type="match status" value="1"/>
</dbReference>
<dbReference type="Pfam" id="PF13296">
    <property type="entry name" value="T6SS_Vgr"/>
    <property type="match status" value="1"/>
</dbReference>
<dbReference type="Gene3D" id="2.30.110.50">
    <property type="match status" value="1"/>
</dbReference>
<dbReference type="Pfam" id="PF04717">
    <property type="entry name" value="Phage_base_V"/>
    <property type="match status" value="1"/>
</dbReference>
<feature type="domain" description="Gp5/Type VI secretion system Vgr protein OB-fold" evidence="3">
    <location>
        <begin position="439"/>
        <end position="488"/>
    </location>
</feature>